<reference evidence="1 2" key="1">
    <citation type="submission" date="2021-06" db="EMBL/GenBank/DDBJ databases">
        <title>Caerostris darwini draft genome.</title>
        <authorList>
            <person name="Kono N."/>
            <person name="Arakawa K."/>
        </authorList>
    </citation>
    <scope>NUCLEOTIDE SEQUENCE [LARGE SCALE GENOMIC DNA]</scope>
</reference>
<name>A0AAV4MBM3_9ARAC</name>
<evidence type="ECO:0000313" key="1">
    <source>
        <dbReference type="EMBL" id="GIX69102.1"/>
    </source>
</evidence>
<dbReference type="AlphaFoldDB" id="A0AAV4MBM3"/>
<proteinExistence type="predicted"/>
<sequence>MAQKNQPIHLNLWYRKSNSHLRRTESQTSIIQHGVRKAALKDVRFHSFSIINHLKLQFHEQSVEKVQLSILGILMSSFNHMIKTFRYLSIQLQDGTQGYVKPIHLNLWLEI</sequence>
<gene>
    <name evidence="1" type="ORF">CDAR_204741</name>
</gene>
<comment type="caution">
    <text evidence="1">The sequence shown here is derived from an EMBL/GenBank/DDBJ whole genome shotgun (WGS) entry which is preliminary data.</text>
</comment>
<dbReference type="EMBL" id="BPLQ01000232">
    <property type="protein sequence ID" value="GIX69102.1"/>
    <property type="molecule type" value="Genomic_DNA"/>
</dbReference>
<keyword evidence="2" id="KW-1185">Reference proteome</keyword>
<dbReference type="Proteomes" id="UP001054837">
    <property type="component" value="Unassembled WGS sequence"/>
</dbReference>
<protein>
    <submittedName>
        <fullName evidence="1">Uncharacterized protein</fullName>
    </submittedName>
</protein>
<accession>A0AAV4MBM3</accession>
<evidence type="ECO:0000313" key="2">
    <source>
        <dbReference type="Proteomes" id="UP001054837"/>
    </source>
</evidence>
<organism evidence="1 2">
    <name type="scientific">Caerostris darwini</name>
    <dbReference type="NCBI Taxonomy" id="1538125"/>
    <lineage>
        <taxon>Eukaryota</taxon>
        <taxon>Metazoa</taxon>
        <taxon>Ecdysozoa</taxon>
        <taxon>Arthropoda</taxon>
        <taxon>Chelicerata</taxon>
        <taxon>Arachnida</taxon>
        <taxon>Araneae</taxon>
        <taxon>Araneomorphae</taxon>
        <taxon>Entelegynae</taxon>
        <taxon>Araneoidea</taxon>
        <taxon>Araneidae</taxon>
        <taxon>Caerostris</taxon>
    </lineage>
</organism>